<dbReference type="EMBL" id="AAVT01000017">
    <property type="protein sequence ID" value="EAW29718.1"/>
    <property type="molecule type" value="Genomic_DNA"/>
</dbReference>
<dbReference type="AlphaFoldDB" id="A0YHI7"/>
<protein>
    <recommendedName>
        <fullName evidence="5">Polyhydroxyalkanoate synthesis repressor PhaR</fullName>
    </recommendedName>
</protein>
<dbReference type="GO" id="GO:0006355">
    <property type="term" value="P:regulation of DNA-templated transcription"/>
    <property type="evidence" value="ECO:0007669"/>
    <property type="project" value="InterPro"/>
</dbReference>
<reference evidence="3 4" key="1">
    <citation type="journal article" date="2010" name="J. Bacteriol.">
        <title>Genome sequence of the oligotrophic marine Gammaproteobacterium HTCC2143, isolated from the Oregon Coast.</title>
        <authorList>
            <person name="Oh H.M."/>
            <person name="Kang I."/>
            <person name="Ferriera S."/>
            <person name="Giovannoni S.J."/>
            <person name="Cho J.C."/>
        </authorList>
    </citation>
    <scope>NUCLEOTIDE SEQUENCE [LARGE SCALE GENOMIC DNA]</scope>
    <source>
        <strain evidence="3 4">HTCC2143</strain>
    </source>
</reference>
<dbReference type="InterPro" id="IPR010134">
    <property type="entry name" value="PHA_reg_PhaR"/>
</dbReference>
<feature type="domain" description="PHB accumulation regulatory" evidence="1">
    <location>
        <begin position="68"/>
        <end position="107"/>
    </location>
</feature>
<evidence type="ECO:0000259" key="1">
    <source>
        <dbReference type="Pfam" id="PF05233"/>
    </source>
</evidence>
<proteinExistence type="predicted"/>
<comment type="caution">
    <text evidence="3">The sequence shown here is derived from an EMBL/GenBank/DDBJ whole genome shotgun (WGS) entry which is preliminary data.</text>
</comment>
<evidence type="ECO:0000313" key="4">
    <source>
        <dbReference type="Proteomes" id="UP000004931"/>
    </source>
</evidence>
<evidence type="ECO:0000313" key="3">
    <source>
        <dbReference type="EMBL" id="EAW29718.1"/>
    </source>
</evidence>
<name>A0YHI7_9GAMM</name>
<evidence type="ECO:0008006" key="5">
    <source>
        <dbReference type="Google" id="ProtNLM"/>
    </source>
</evidence>
<accession>A0YHI7</accession>
<dbReference type="InterPro" id="IPR012909">
    <property type="entry name" value="PHA_DNA-bd_N"/>
</dbReference>
<feature type="domain" description="PHA accumulation regulator DNA-binding N-terminal" evidence="2">
    <location>
        <begin position="4"/>
        <end position="62"/>
    </location>
</feature>
<dbReference type="Proteomes" id="UP000004931">
    <property type="component" value="Unassembled WGS sequence"/>
</dbReference>
<sequence>MKLLKKYPNRRIYDTESSQFINLEQVREMVIKRERFKVIHSKTEKDLTRTVLLQIITEQEDQGHQSLLTNRVLEELIRFYGDQMAPVVGPFIEQQIVFFLKEQDKIRQQFQKAFTTPYIKPDKLVKKMVEQYQAFTGKNTNSDSSDENNDK</sequence>
<dbReference type="eggNOG" id="COG5394">
    <property type="taxonomic scope" value="Bacteria"/>
</dbReference>
<gene>
    <name evidence="3" type="ORF">GP2143_12301</name>
</gene>
<dbReference type="InterPro" id="IPR007897">
    <property type="entry name" value="PHB_accumulat"/>
</dbReference>
<evidence type="ECO:0000259" key="2">
    <source>
        <dbReference type="Pfam" id="PF07879"/>
    </source>
</evidence>
<keyword evidence="4" id="KW-1185">Reference proteome</keyword>
<dbReference type="NCBIfam" id="TIGR01848">
    <property type="entry name" value="PHA_reg_PhaR"/>
    <property type="match status" value="1"/>
</dbReference>
<organism evidence="3 4">
    <name type="scientific">marine gamma proteobacterium HTCC2143</name>
    <dbReference type="NCBI Taxonomy" id="247633"/>
    <lineage>
        <taxon>Bacteria</taxon>
        <taxon>Pseudomonadati</taxon>
        <taxon>Pseudomonadota</taxon>
        <taxon>Gammaproteobacteria</taxon>
        <taxon>Cellvibrionales</taxon>
        <taxon>Spongiibacteraceae</taxon>
        <taxon>BD1-7 clade</taxon>
    </lineage>
</organism>
<dbReference type="Pfam" id="PF07879">
    <property type="entry name" value="PHB_acc_N"/>
    <property type="match status" value="1"/>
</dbReference>
<dbReference type="OrthoDB" id="9795345at2"/>
<dbReference type="STRING" id="247633.GP2143_12301"/>
<dbReference type="Pfam" id="PF05233">
    <property type="entry name" value="PHB_acc"/>
    <property type="match status" value="1"/>
</dbReference>